<evidence type="ECO:0000256" key="4">
    <source>
        <dbReference type="RuleBase" id="RU361279"/>
    </source>
</evidence>
<comment type="caution">
    <text evidence="6">The sequence shown here is derived from an EMBL/GenBank/DDBJ whole genome shotgun (WGS) entry which is preliminary data.</text>
</comment>
<evidence type="ECO:0000313" key="6">
    <source>
        <dbReference type="EMBL" id="MBC2836917.1"/>
    </source>
</evidence>
<keyword evidence="2 4" id="KW-0547">Nucleotide-binding</keyword>
<dbReference type="GO" id="GO:0005524">
    <property type="term" value="F:ATP binding"/>
    <property type="evidence" value="ECO:0007669"/>
    <property type="project" value="UniProtKB-KW"/>
</dbReference>
<keyword evidence="3 4" id="KW-0067">ATP-binding</keyword>
<accession>A0A842IC40</accession>
<evidence type="ECO:0000256" key="1">
    <source>
        <dbReference type="ARBA" id="ARBA00010638"/>
    </source>
</evidence>
<protein>
    <recommendedName>
        <fullName evidence="4">5-formyltetrahydrofolate cyclo-ligase</fullName>
        <ecNumber evidence="4">6.3.3.2</ecNumber>
    </recommendedName>
</protein>
<dbReference type="GO" id="GO:0030272">
    <property type="term" value="F:5-formyltetrahydrofolate cyclo-ligase activity"/>
    <property type="evidence" value="ECO:0007669"/>
    <property type="project" value="UniProtKB-EC"/>
</dbReference>
<keyword evidence="4" id="KW-0479">Metal-binding</keyword>
<reference evidence="6 7" key="1">
    <citation type="journal article" date="2017" name="Int. J. Syst. Evol. Microbiol.">
        <title>Gemmobacter straminiformis sp. nov., isolated from an artificial fountain.</title>
        <authorList>
            <person name="Kang J.Y."/>
            <person name="Kim M.J."/>
            <person name="Chun J."/>
            <person name="Son K.P."/>
            <person name="Jahng K.Y."/>
        </authorList>
    </citation>
    <scope>NUCLEOTIDE SEQUENCE [LARGE SCALE GENOMIC DNA]</scope>
    <source>
        <strain evidence="6 7">CAM-8</strain>
    </source>
</reference>
<dbReference type="InterPro" id="IPR002698">
    <property type="entry name" value="FTHF_cligase"/>
</dbReference>
<dbReference type="InterPro" id="IPR024185">
    <property type="entry name" value="FTHF_cligase-like_sf"/>
</dbReference>
<keyword evidence="6" id="KW-0436">Ligase</keyword>
<dbReference type="Pfam" id="PF01812">
    <property type="entry name" value="5-FTHF_cyc-lig"/>
    <property type="match status" value="1"/>
</dbReference>
<comment type="cofactor">
    <cofactor evidence="4">
        <name>Mg(2+)</name>
        <dbReference type="ChEBI" id="CHEBI:18420"/>
    </cofactor>
</comment>
<keyword evidence="4" id="KW-0460">Magnesium</keyword>
<dbReference type="GO" id="GO:0035999">
    <property type="term" value="P:tetrahydrofolate interconversion"/>
    <property type="evidence" value="ECO:0007669"/>
    <property type="project" value="TreeGrafter"/>
</dbReference>
<evidence type="ECO:0000313" key="7">
    <source>
        <dbReference type="Proteomes" id="UP000555411"/>
    </source>
</evidence>
<dbReference type="GO" id="GO:0046872">
    <property type="term" value="F:metal ion binding"/>
    <property type="evidence" value="ECO:0007669"/>
    <property type="project" value="UniProtKB-KW"/>
</dbReference>
<dbReference type="EC" id="6.3.3.2" evidence="4"/>
<comment type="similarity">
    <text evidence="1 4">Belongs to the 5-formyltetrahydrofolate cyclo-ligase family.</text>
</comment>
<dbReference type="Gene3D" id="3.40.50.10420">
    <property type="entry name" value="NagB/RpiA/CoA transferase-like"/>
    <property type="match status" value="1"/>
</dbReference>
<evidence type="ECO:0000256" key="3">
    <source>
        <dbReference type="ARBA" id="ARBA00022840"/>
    </source>
</evidence>
<dbReference type="InterPro" id="IPR037171">
    <property type="entry name" value="NagB/RpiA_transferase-like"/>
</dbReference>
<proteinExistence type="inferred from homology"/>
<sequence length="229" mass="24654">MTLSSDPCQADHIGERPFAGDATSAADVSAWRQAERRRLRQERAGLTPSMLQNISERIIATLQDLLAPFDPATLTIGASWPVRGEPDPLPLLAHLRSQGATLGLSVCVDPPEAMRYRLWTAGTPLEPGLWNLPVPPAPSGEIRPNLVLVPLLGWDGDGHRLGFGTGYVDRTLARSPQVYAIGFGLQSARLSTIHPLPHDRALDLVVTECGIEAGRRPAPSGLGPVRDPH</sequence>
<gene>
    <name evidence="6" type="ORF">H7F16_15465</name>
</gene>
<dbReference type="EMBL" id="JACLQD010000004">
    <property type="protein sequence ID" value="MBC2836917.1"/>
    <property type="molecule type" value="Genomic_DNA"/>
</dbReference>
<name>A0A842IC40_9RHOB</name>
<evidence type="ECO:0000256" key="5">
    <source>
        <dbReference type="SAM" id="MobiDB-lite"/>
    </source>
</evidence>
<evidence type="ECO:0000256" key="2">
    <source>
        <dbReference type="ARBA" id="ARBA00022741"/>
    </source>
</evidence>
<dbReference type="NCBIfam" id="TIGR02727">
    <property type="entry name" value="MTHFS_bact"/>
    <property type="match status" value="1"/>
</dbReference>
<dbReference type="Proteomes" id="UP000555411">
    <property type="component" value="Unassembled WGS sequence"/>
</dbReference>
<keyword evidence="7" id="KW-1185">Reference proteome</keyword>
<dbReference type="PANTHER" id="PTHR23407:SF1">
    <property type="entry name" value="5-FORMYLTETRAHYDROFOLATE CYCLO-LIGASE"/>
    <property type="match status" value="1"/>
</dbReference>
<dbReference type="AlphaFoldDB" id="A0A842IC40"/>
<dbReference type="GO" id="GO:0009396">
    <property type="term" value="P:folic acid-containing compound biosynthetic process"/>
    <property type="evidence" value="ECO:0007669"/>
    <property type="project" value="TreeGrafter"/>
</dbReference>
<dbReference type="PANTHER" id="PTHR23407">
    <property type="entry name" value="ATPASE INHIBITOR/5-FORMYLTETRAHYDROFOLATE CYCLO-LIGASE"/>
    <property type="match status" value="1"/>
</dbReference>
<comment type="catalytic activity">
    <reaction evidence="4">
        <text>(6S)-5-formyl-5,6,7,8-tetrahydrofolate + ATP = (6R)-5,10-methenyltetrahydrofolate + ADP + phosphate</text>
        <dbReference type="Rhea" id="RHEA:10488"/>
        <dbReference type="ChEBI" id="CHEBI:30616"/>
        <dbReference type="ChEBI" id="CHEBI:43474"/>
        <dbReference type="ChEBI" id="CHEBI:57455"/>
        <dbReference type="ChEBI" id="CHEBI:57457"/>
        <dbReference type="ChEBI" id="CHEBI:456216"/>
        <dbReference type="EC" id="6.3.3.2"/>
    </reaction>
</comment>
<dbReference type="SUPFAM" id="SSF100950">
    <property type="entry name" value="NagB/RpiA/CoA transferase-like"/>
    <property type="match status" value="1"/>
</dbReference>
<organism evidence="6 7">
    <name type="scientific">Paragemmobacter straminiformis</name>
    <dbReference type="NCBI Taxonomy" id="2045119"/>
    <lineage>
        <taxon>Bacteria</taxon>
        <taxon>Pseudomonadati</taxon>
        <taxon>Pseudomonadota</taxon>
        <taxon>Alphaproteobacteria</taxon>
        <taxon>Rhodobacterales</taxon>
        <taxon>Paracoccaceae</taxon>
        <taxon>Paragemmobacter</taxon>
    </lineage>
</organism>
<dbReference type="RefSeq" id="WP_185798515.1">
    <property type="nucleotide sequence ID" value="NZ_JACLQD010000004.1"/>
</dbReference>
<feature type="region of interest" description="Disordered" evidence="5">
    <location>
        <begin position="1"/>
        <end position="25"/>
    </location>
</feature>